<organism evidence="1 2">
    <name type="scientific">Laccaria amethystina LaAM-08-1</name>
    <dbReference type="NCBI Taxonomy" id="1095629"/>
    <lineage>
        <taxon>Eukaryota</taxon>
        <taxon>Fungi</taxon>
        <taxon>Dikarya</taxon>
        <taxon>Basidiomycota</taxon>
        <taxon>Agaricomycotina</taxon>
        <taxon>Agaricomycetes</taxon>
        <taxon>Agaricomycetidae</taxon>
        <taxon>Agaricales</taxon>
        <taxon>Agaricineae</taxon>
        <taxon>Hydnangiaceae</taxon>
        <taxon>Laccaria</taxon>
    </lineage>
</organism>
<accession>A0A0C9WP18</accession>
<reference evidence="2" key="2">
    <citation type="submission" date="2015-01" db="EMBL/GenBank/DDBJ databases">
        <title>Evolutionary Origins and Diversification of the Mycorrhizal Mutualists.</title>
        <authorList>
            <consortium name="DOE Joint Genome Institute"/>
            <consortium name="Mycorrhizal Genomics Consortium"/>
            <person name="Kohler A."/>
            <person name="Kuo A."/>
            <person name="Nagy L.G."/>
            <person name="Floudas D."/>
            <person name="Copeland A."/>
            <person name="Barry K.W."/>
            <person name="Cichocki N."/>
            <person name="Veneault-Fourrey C."/>
            <person name="LaButti K."/>
            <person name="Lindquist E.A."/>
            <person name="Lipzen A."/>
            <person name="Lundell T."/>
            <person name="Morin E."/>
            <person name="Murat C."/>
            <person name="Riley R."/>
            <person name="Ohm R."/>
            <person name="Sun H."/>
            <person name="Tunlid A."/>
            <person name="Henrissat B."/>
            <person name="Grigoriev I.V."/>
            <person name="Hibbett D.S."/>
            <person name="Martin F."/>
        </authorList>
    </citation>
    <scope>NUCLEOTIDE SEQUENCE [LARGE SCALE GENOMIC DNA]</scope>
    <source>
        <strain evidence="2">LaAM-08-1</strain>
    </source>
</reference>
<keyword evidence="2" id="KW-1185">Reference proteome</keyword>
<dbReference type="EMBL" id="KN838645">
    <property type="protein sequence ID" value="KIJ99549.1"/>
    <property type="molecule type" value="Genomic_DNA"/>
</dbReference>
<sequence length="99" mass="11486">MPSVFDEKRRRNTYLTIDWLINMNTSVSRAPRSLSCYGEFTNRAWTEAREGPMLPADLSLQVWTCLISFRTCIQRACDPCYARASMLFFINVSYSNCIL</sequence>
<dbReference type="HOGENOM" id="CLU_2320754_0_0_1"/>
<dbReference type="Proteomes" id="UP000054477">
    <property type="component" value="Unassembled WGS sequence"/>
</dbReference>
<dbReference type="AlphaFoldDB" id="A0A0C9WP18"/>
<gene>
    <name evidence="1" type="ORF">K443DRAFT_171310</name>
</gene>
<name>A0A0C9WP18_9AGAR</name>
<evidence type="ECO:0000313" key="2">
    <source>
        <dbReference type="Proteomes" id="UP000054477"/>
    </source>
</evidence>
<protein>
    <submittedName>
        <fullName evidence="1">Unplaced genomic scaffold K443scaffold_110, whole genome shotgun sequence</fullName>
    </submittedName>
</protein>
<reference evidence="1 2" key="1">
    <citation type="submission" date="2014-04" db="EMBL/GenBank/DDBJ databases">
        <authorList>
            <consortium name="DOE Joint Genome Institute"/>
            <person name="Kuo A."/>
            <person name="Kohler A."/>
            <person name="Nagy L.G."/>
            <person name="Floudas D."/>
            <person name="Copeland A."/>
            <person name="Barry K.W."/>
            <person name="Cichocki N."/>
            <person name="Veneault-Fourrey C."/>
            <person name="LaButti K."/>
            <person name="Lindquist E.A."/>
            <person name="Lipzen A."/>
            <person name="Lundell T."/>
            <person name="Morin E."/>
            <person name="Murat C."/>
            <person name="Sun H."/>
            <person name="Tunlid A."/>
            <person name="Henrissat B."/>
            <person name="Grigoriev I.V."/>
            <person name="Hibbett D.S."/>
            <person name="Martin F."/>
            <person name="Nordberg H.P."/>
            <person name="Cantor M.N."/>
            <person name="Hua S.X."/>
        </authorList>
    </citation>
    <scope>NUCLEOTIDE SEQUENCE [LARGE SCALE GENOMIC DNA]</scope>
    <source>
        <strain evidence="1 2">LaAM-08-1</strain>
    </source>
</reference>
<evidence type="ECO:0000313" key="1">
    <source>
        <dbReference type="EMBL" id="KIJ99549.1"/>
    </source>
</evidence>
<proteinExistence type="predicted"/>